<dbReference type="Proteomes" id="UP000598297">
    <property type="component" value="Unassembled WGS sequence"/>
</dbReference>
<accession>A0A964UQ60</accession>
<dbReference type="EMBL" id="JAAAHS010000099">
    <property type="protein sequence ID" value="NBE52752.1"/>
    <property type="molecule type" value="Genomic_DNA"/>
</dbReference>
<dbReference type="InterPro" id="IPR035959">
    <property type="entry name" value="RutC-like_sf"/>
</dbReference>
<evidence type="ECO:0000256" key="1">
    <source>
        <dbReference type="ARBA" id="ARBA00010552"/>
    </source>
</evidence>
<comment type="caution">
    <text evidence="2">The sequence shown here is derived from an EMBL/GenBank/DDBJ whole genome shotgun (WGS) entry which is preliminary data.</text>
</comment>
<dbReference type="RefSeq" id="WP_161697982.1">
    <property type="nucleotide sequence ID" value="NZ_JAAAHS010000099.1"/>
</dbReference>
<comment type="similarity">
    <text evidence="1">Belongs to the RutC family.</text>
</comment>
<dbReference type="Pfam" id="PF01042">
    <property type="entry name" value="Ribonuc_L-PSP"/>
    <property type="match status" value="1"/>
</dbReference>
<reference evidence="2" key="1">
    <citation type="submission" date="2020-01" db="EMBL/GenBank/DDBJ databases">
        <title>Whole-genome analyses of novel actinobacteria.</title>
        <authorList>
            <person name="Sahin N."/>
        </authorList>
    </citation>
    <scope>NUCLEOTIDE SEQUENCE</scope>
    <source>
        <strain evidence="2">YC537</strain>
    </source>
</reference>
<dbReference type="InterPro" id="IPR006175">
    <property type="entry name" value="YjgF/YER057c/UK114"/>
</dbReference>
<keyword evidence="3" id="KW-1185">Reference proteome</keyword>
<evidence type="ECO:0000313" key="3">
    <source>
        <dbReference type="Proteomes" id="UP000598297"/>
    </source>
</evidence>
<gene>
    <name evidence="2" type="ORF">GUY60_15215</name>
</gene>
<protein>
    <submittedName>
        <fullName evidence="2">RidA family protein</fullName>
    </submittedName>
</protein>
<dbReference type="PANTHER" id="PTHR11803:SF39">
    <property type="entry name" value="2-IMINOBUTANOATE_2-IMINOPROPANOATE DEAMINASE"/>
    <property type="match status" value="1"/>
</dbReference>
<evidence type="ECO:0000313" key="2">
    <source>
        <dbReference type="EMBL" id="NBE52752.1"/>
    </source>
</evidence>
<dbReference type="InterPro" id="IPR006056">
    <property type="entry name" value="RidA"/>
</dbReference>
<dbReference type="GO" id="GO:0019239">
    <property type="term" value="F:deaminase activity"/>
    <property type="evidence" value="ECO:0007669"/>
    <property type="project" value="TreeGrafter"/>
</dbReference>
<proteinExistence type="inferred from homology"/>
<organism evidence="2 3">
    <name type="scientific">Streptomyces boluensis</name>
    <dbReference type="NCBI Taxonomy" id="1775135"/>
    <lineage>
        <taxon>Bacteria</taxon>
        <taxon>Bacillati</taxon>
        <taxon>Actinomycetota</taxon>
        <taxon>Actinomycetes</taxon>
        <taxon>Kitasatosporales</taxon>
        <taxon>Streptomycetaceae</taxon>
        <taxon>Streptomyces</taxon>
    </lineage>
</organism>
<dbReference type="FunFam" id="3.30.1330.40:FF:000001">
    <property type="entry name" value="L-PSP family endoribonuclease"/>
    <property type="match status" value="1"/>
</dbReference>
<dbReference type="AlphaFoldDB" id="A0A964UQ60"/>
<dbReference type="NCBIfam" id="TIGR00004">
    <property type="entry name" value="Rid family detoxifying hydrolase"/>
    <property type="match status" value="1"/>
</dbReference>
<sequence length="125" mass="12717">MTREEISTDEIAKPVGPFSAAVRADGFTFVSGQVAQDPATGALIDGDVSAQTEQVFLNVSAVLAAAGKTLDDVVRVGVYLTDMADFAAVNAVYGEVFSAPYPARTAIGVAALPLGAAVEVDVIVG</sequence>
<name>A0A964UQ60_9ACTN</name>
<dbReference type="Gene3D" id="3.30.1330.40">
    <property type="entry name" value="RutC-like"/>
    <property type="match status" value="1"/>
</dbReference>
<dbReference type="GO" id="GO:0005829">
    <property type="term" value="C:cytosol"/>
    <property type="evidence" value="ECO:0007669"/>
    <property type="project" value="TreeGrafter"/>
</dbReference>
<dbReference type="PANTHER" id="PTHR11803">
    <property type="entry name" value="2-IMINOBUTANOATE/2-IMINOPROPANOATE DEAMINASE RIDA"/>
    <property type="match status" value="1"/>
</dbReference>
<dbReference type="OrthoDB" id="8684161at2"/>
<dbReference type="CDD" id="cd00448">
    <property type="entry name" value="YjgF_YER057c_UK114_family"/>
    <property type="match status" value="1"/>
</dbReference>
<dbReference type="SUPFAM" id="SSF55298">
    <property type="entry name" value="YjgF-like"/>
    <property type="match status" value="1"/>
</dbReference>